<dbReference type="PROSITE" id="PS50837">
    <property type="entry name" value="NACHT"/>
    <property type="match status" value="1"/>
</dbReference>
<reference evidence="4 5" key="1">
    <citation type="submission" date="2023-01" db="EMBL/GenBank/DDBJ databases">
        <title>Analysis of 21 Apiospora genomes using comparative genomics revels a genus with tremendous synthesis potential of carbohydrate active enzymes and secondary metabolites.</title>
        <authorList>
            <person name="Sorensen T."/>
        </authorList>
    </citation>
    <scope>NUCLEOTIDE SEQUENCE [LARGE SCALE GENOMIC DNA]</scope>
    <source>
        <strain evidence="4 5">CBS 24483</strain>
    </source>
</reference>
<feature type="region of interest" description="Disordered" evidence="2">
    <location>
        <begin position="18"/>
        <end position="71"/>
    </location>
</feature>
<gene>
    <name evidence="4" type="ORF">PG986_008727</name>
</gene>
<comment type="caution">
    <text evidence="4">The sequence shown here is derived from an EMBL/GenBank/DDBJ whole genome shotgun (WGS) entry which is preliminary data.</text>
</comment>
<evidence type="ECO:0000256" key="1">
    <source>
        <dbReference type="ARBA" id="ARBA00022737"/>
    </source>
</evidence>
<dbReference type="Proteomes" id="UP001391051">
    <property type="component" value="Unassembled WGS sequence"/>
</dbReference>
<evidence type="ECO:0000313" key="5">
    <source>
        <dbReference type="Proteomes" id="UP001391051"/>
    </source>
</evidence>
<keyword evidence="1" id="KW-0677">Repeat</keyword>
<dbReference type="GeneID" id="92078011"/>
<dbReference type="Gene3D" id="3.40.50.300">
    <property type="entry name" value="P-loop containing nucleotide triphosphate hydrolases"/>
    <property type="match status" value="1"/>
</dbReference>
<dbReference type="Pfam" id="PF17100">
    <property type="entry name" value="NACHT_N"/>
    <property type="match status" value="1"/>
</dbReference>
<accession>A0ABR1Q5K5</accession>
<dbReference type="InterPro" id="IPR036770">
    <property type="entry name" value="Ankyrin_rpt-contain_sf"/>
</dbReference>
<dbReference type="Pfam" id="PF24883">
    <property type="entry name" value="NPHP3_N"/>
    <property type="match status" value="1"/>
</dbReference>
<evidence type="ECO:0000313" key="4">
    <source>
        <dbReference type="EMBL" id="KAK7947841.1"/>
    </source>
</evidence>
<keyword evidence="5" id="KW-1185">Reference proteome</keyword>
<dbReference type="InterPro" id="IPR027417">
    <property type="entry name" value="P-loop_NTPase"/>
</dbReference>
<dbReference type="SUPFAM" id="SSF52540">
    <property type="entry name" value="P-loop containing nucleoside triphosphate hydrolases"/>
    <property type="match status" value="1"/>
</dbReference>
<dbReference type="EMBL" id="JAQQWE010000006">
    <property type="protein sequence ID" value="KAK7947841.1"/>
    <property type="molecule type" value="Genomic_DNA"/>
</dbReference>
<dbReference type="RefSeq" id="XP_066697347.1">
    <property type="nucleotide sequence ID" value="XM_066844949.1"/>
</dbReference>
<protein>
    <recommendedName>
        <fullName evidence="3">NACHT domain-containing protein</fullName>
    </recommendedName>
</protein>
<dbReference type="PANTHER" id="PTHR10039">
    <property type="entry name" value="AMELOGENIN"/>
    <property type="match status" value="1"/>
</dbReference>
<feature type="domain" description="NACHT" evidence="3">
    <location>
        <begin position="386"/>
        <end position="536"/>
    </location>
</feature>
<proteinExistence type="predicted"/>
<feature type="compositionally biased region" description="Low complexity" evidence="2">
    <location>
        <begin position="21"/>
        <end position="31"/>
    </location>
</feature>
<dbReference type="SUPFAM" id="SSF48403">
    <property type="entry name" value="Ankyrin repeat"/>
    <property type="match status" value="1"/>
</dbReference>
<dbReference type="PANTHER" id="PTHR10039:SF16">
    <property type="entry name" value="GPI INOSITOL-DEACYLASE"/>
    <property type="match status" value="1"/>
</dbReference>
<organism evidence="4 5">
    <name type="scientific">Apiospora aurea</name>
    <dbReference type="NCBI Taxonomy" id="335848"/>
    <lineage>
        <taxon>Eukaryota</taxon>
        <taxon>Fungi</taxon>
        <taxon>Dikarya</taxon>
        <taxon>Ascomycota</taxon>
        <taxon>Pezizomycotina</taxon>
        <taxon>Sordariomycetes</taxon>
        <taxon>Xylariomycetidae</taxon>
        <taxon>Amphisphaeriales</taxon>
        <taxon>Apiosporaceae</taxon>
        <taxon>Apiospora</taxon>
    </lineage>
</organism>
<dbReference type="InterPro" id="IPR007111">
    <property type="entry name" value="NACHT_NTPase"/>
</dbReference>
<dbReference type="InterPro" id="IPR056884">
    <property type="entry name" value="NPHP3-like_N"/>
</dbReference>
<sequence length="1246" mass="143288">MGFFKRLQLKLKRNAITKARPISSPDVSSAAAPPPPHASLPRLHEGPRSPVDPVPEQPERTSVAQTRSASPVRSKQLSISAVWDEAWDELVKDAETAPLVRRFEALLLKSVEGVAHAETIEKNEWKLSFQGYDFKVKNFIKPVVAITQSIRYFIGDAVEASPSASLAWAGICLLLPLVTKPGEGEESRVKGLENLSNILRQCRLREHVYQRRYESEMGKAMRQELEQAHTLYRDSLRMLYIKILEFEVTCFLFLTGETYKRVAKDVVNWDKWDSLMEAVNVQQISIVQIEDTWRDVMLQEEWESNQEEHRQKVSALNAIPSELSRLKRLIKEQQVDSERKVLQRWLSEVADPSTNYVVARDRHTKSTGEWILVDERFHRWMSAHNSILWLHGKAGSGKSFLSTTVIKHLKPEERSDVIDEVYDTMAFFYFDFRDPSKQTRNNMLRSLIAQISQGRPDFPGPLRRLSRFPNTNQSPSTEELQTALLSSIRGFANIYIILDALDECPQTGDERDLLMQCIQDIRGWGVPQLHLLVTSRREHDIALHLSTRGDHENEGHASDFSAEISLEACSTEMRRDIKTYINTQLSSKPKFGHWKPDLKRRVRLALIEKAQGMFQYVAMQLEVLRSTKISLIERALEELPGDINQVYERALQRSPDLDVTMRALTWLAFSKRRLEIEEFAFLARLKPVYRTSTSDDCLEIKSLYDENLDIAAPEDILRWLPGLVTVHHDDESGNSLKSPAASTTDMWSTNVHQYVRLCHFSLLEFLTSEHEISKPWHIEPSEAQLYIVQSRVASFIYLVDATFFSVHIPDDNRSIDADYTLVRFGSNRMLDTLKGLANVPERNYTSTLSSLARKLFKPDSQYLSELQDRLIGYSAWHQPQKSRKPLQMLYQRRLKSLIPLVVHLMPEVVDLVDETTSDTALNLAACDGDEMLVKLLLEVKANQPINKKPDISALQSCFYQGYHLGTDSSRLSCARILIDASSPDAVKRFVENSSDGSNPLGWLTKLEWDPEQSPQIANMMIEQGADMTSALATATRTSDSIEAMAWLIDRGAMVNSRIVYHAEDSVMQVHYRRGYAGDFFSYDYDLSDVDSYIFDVDIDYKAFDKFQLLISKGGQIKYDEKNEGLEEYSAVQSVQDEALIYEFENTPTWNLYEYSPEAWSIVKRRTFRMVFRAKSCDGTYVESPAEAYKDFERWRHVIRWLLKEKQSEWPPEVPFPSGTDLELFEGWWERRHRGGWGPRGLRQVYS</sequence>
<evidence type="ECO:0000259" key="3">
    <source>
        <dbReference type="PROSITE" id="PS50837"/>
    </source>
</evidence>
<evidence type="ECO:0000256" key="2">
    <source>
        <dbReference type="SAM" id="MobiDB-lite"/>
    </source>
</evidence>
<feature type="compositionally biased region" description="Polar residues" evidence="2">
    <location>
        <begin position="60"/>
        <end position="71"/>
    </location>
</feature>
<dbReference type="InterPro" id="IPR031359">
    <property type="entry name" value="NACHT_N"/>
</dbReference>
<name>A0ABR1Q5K5_9PEZI</name>
<dbReference type="Gene3D" id="1.25.40.20">
    <property type="entry name" value="Ankyrin repeat-containing domain"/>
    <property type="match status" value="1"/>
</dbReference>